<organism evidence="1">
    <name type="scientific">Anguilla anguilla</name>
    <name type="common">European freshwater eel</name>
    <name type="synonym">Muraena anguilla</name>
    <dbReference type="NCBI Taxonomy" id="7936"/>
    <lineage>
        <taxon>Eukaryota</taxon>
        <taxon>Metazoa</taxon>
        <taxon>Chordata</taxon>
        <taxon>Craniata</taxon>
        <taxon>Vertebrata</taxon>
        <taxon>Euteleostomi</taxon>
        <taxon>Actinopterygii</taxon>
        <taxon>Neopterygii</taxon>
        <taxon>Teleostei</taxon>
        <taxon>Anguilliformes</taxon>
        <taxon>Anguillidae</taxon>
        <taxon>Anguilla</taxon>
    </lineage>
</organism>
<name>A0A0E9RLH9_ANGAN</name>
<protein>
    <submittedName>
        <fullName evidence="1">Uncharacterized protein</fullName>
    </submittedName>
</protein>
<accession>A0A0E9RLH9</accession>
<proteinExistence type="predicted"/>
<dbReference type="AlphaFoldDB" id="A0A0E9RLH9"/>
<reference evidence="1" key="1">
    <citation type="submission" date="2014-11" db="EMBL/GenBank/DDBJ databases">
        <authorList>
            <person name="Amaro Gonzalez C."/>
        </authorList>
    </citation>
    <scope>NUCLEOTIDE SEQUENCE</scope>
</reference>
<dbReference type="EMBL" id="GBXM01078576">
    <property type="protein sequence ID" value="JAH30001.1"/>
    <property type="molecule type" value="Transcribed_RNA"/>
</dbReference>
<evidence type="ECO:0000313" key="1">
    <source>
        <dbReference type="EMBL" id="JAH30001.1"/>
    </source>
</evidence>
<reference evidence="1" key="2">
    <citation type="journal article" date="2015" name="Fish Shellfish Immunol.">
        <title>Early steps in the European eel (Anguilla anguilla)-Vibrio vulnificus interaction in the gills: Role of the RtxA13 toxin.</title>
        <authorList>
            <person name="Callol A."/>
            <person name="Pajuelo D."/>
            <person name="Ebbesson L."/>
            <person name="Teles M."/>
            <person name="MacKenzie S."/>
            <person name="Amaro C."/>
        </authorList>
    </citation>
    <scope>NUCLEOTIDE SEQUENCE</scope>
</reference>
<sequence>MNRSRRKCRNYRSSSRKRIKIETFF</sequence>